<dbReference type="SUPFAM" id="SSF53098">
    <property type="entry name" value="Ribonuclease H-like"/>
    <property type="match status" value="1"/>
</dbReference>
<protein>
    <submittedName>
        <fullName evidence="1">Uncharacterized protein</fullName>
    </submittedName>
</protein>
<sequence>MSSEEIVTKVKRIIYVDASFDKASNESKIALYDKKKKKLYTLLSRAPKSSSEAERYAILNAFLYVKYRGIEHQKIHILNDNFTVVNHTTIDIISKYLGISVSWIPREINKKADKGTKKESEINVKEKYTNLLEFFYELIFEQNIIQEKKIIIKKSETIIENIELEQNIIKNKNILKNAIKHSKIENQPYVSIGEVGKYLKENNPTFEYTQLKKEILKYPNEFEIIDKHNVKIKI</sequence>
<dbReference type="EMBL" id="FPHG01000028">
    <property type="protein sequence ID" value="SFV55370.1"/>
    <property type="molecule type" value="Genomic_DNA"/>
</dbReference>
<gene>
    <name evidence="1" type="ORF">MNB_SV-9-1593</name>
</gene>
<evidence type="ECO:0000313" key="1">
    <source>
        <dbReference type="EMBL" id="SFV55370.1"/>
    </source>
</evidence>
<name>A0A1W1BP70_9ZZZZ</name>
<reference evidence="1" key="1">
    <citation type="submission" date="2016-10" db="EMBL/GenBank/DDBJ databases">
        <authorList>
            <person name="de Groot N.N."/>
        </authorList>
    </citation>
    <scope>NUCLEOTIDE SEQUENCE</scope>
</reference>
<dbReference type="AlphaFoldDB" id="A0A1W1BP70"/>
<proteinExistence type="predicted"/>
<organism evidence="1">
    <name type="scientific">hydrothermal vent metagenome</name>
    <dbReference type="NCBI Taxonomy" id="652676"/>
    <lineage>
        <taxon>unclassified sequences</taxon>
        <taxon>metagenomes</taxon>
        <taxon>ecological metagenomes</taxon>
    </lineage>
</organism>
<accession>A0A1W1BP70</accession>
<dbReference type="InterPro" id="IPR012337">
    <property type="entry name" value="RNaseH-like_sf"/>
</dbReference>